<name>A0A4R8IAF6_9FLAO</name>
<keyword evidence="3" id="KW-1185">Reference proteome</keyword>
<dbReference type="AlphaFoldDB" id="A0A4R8IAF6"/>
<proteinExistence type="predicted"/>
<comment type="caution">
    <text evidence="2">The sequence shown here is derived from an EMBL/GenBank/DDBJ whole genome shotgun (WGS) entry which is preliminary data.</text>
</comment>
<keyword evidence="1" id="KW-0812">Transmembrane</keyword>
<feature type="transmembrane region" description="Helical" evidence="1">
    <location>
        <begin position="21"/>
        <end position="41"/>
    </location>
</feature>
<keyword evidence="1" id="KW-1133">Transmembrane helix</keyword>
<evidence type="ECO:0008006" key="4">
    <source>
        <dbReference type="Google" id="ProtNLM"/>
    </source>
</evidence>
<organism evidence="2 3">
    <name type="scientific">Epilithonimonas xixisoli</name>
    <dbReference type="NCBI Taxonomy" id="1476462"/>
    <lineage>
        <taxon>Bacteria</taxon>
        <taxon>Pseudomonadati</taxon>
        <taxon>Bacteroidota</taxon>
        <taxon>Flavobacteriia</taxon>
        <taxon>Flavobacteriales</taxon>
        <taxon>Weeksellaceae</taxon>
        <taxon>Chryseobacterium group</taxon>
        <taxon>Epilithonimonas</taxon>
    </lineage>
</organism>
<keyword evidence="1" id="KW-0472">Membrane</keyword>
<feature type="transmembrane region" description="Helical" evidence="1">
    <location>
        <begin position="107"/>
        <end position="133"/>
    </location>
</feature>
<dbReference type="OrthoDB" id="100605at2"/>
<accession>A0A4R8IAF6</accession>
<dbReference type="EMBL" id="SOEO01000002">
    <property type="protein sequence ID" value="TDX84281.1"/>
    <property type="molecule type" value="Genomic_DNA"/>
</dbReference>
<evidence type="ECO:0000313" key="2">
    <source>
        <dbReference type="EMBL" id="TDX84281.1"/>
    </source>
</evidence>
<feature type="transmembrane region" description="Helical" evidence="1">
    <location>
        <begin position="61"/>
        <end position="86"/>
    </location>
</feature>
<evidence type="ECO:0000313" key="3">
    <source>
        <dbReference type="Proteomes" id="UP000295313"/>
    </source>
</evidence>
<gene>
    <name evidence="2" type="ORF">B0I22_1891</name>
</gene>
<evidence type="ECO:0000256" key="1">
    <source>
        <dbReference type="SAM" id="Phobius"/>
    </source>
</evidence>
<reference evidence="2 3" key="1">
    <citation type="submission" date="2019-03" db="EMBL/GenBank/DDBJ databases">
        <title>Genomic Encyclopedia of Type Strains, Phase III (KMG-III): the genomes of soil and plant-associated and newly described type strains.</title>
        <authorList>
            <person name="Whitman W."/>
        </authorList>
    </citation>
    <scope>NUCLEOTIDE SEQUENCE [LARGE SCALE GENOMIC DNA]</scope>
    <source>
        <strain evidence="2 3">CGMCC 1.12802</strain>
    </source>
</reference>
<dbReference type="RefSeq" id="WP_133944302.1">
    <property type="nucleotide sequence ID" value="NZ_SOEO01000002.1"/>
</dbReference>
<dbReference type="Proteomes" id="UP000295313">
    <property type="component" value="Unassembled WGS sequence"/>
</dbReference>
<sequence length="156" mass="17220">MFKELFSFELRNGFKKWSTQIYFLVFLTLGVLVGLGTTGAFDTSTSDSNLTKNSSLAIARLIVGMSGNIMVLINGIMMISIMATAIQKDYAYNFHGLLYTTPITKSGYFFGRFLANFLIAIYVFSGILIGYFFGTLYGLGTPQLGPSISSIFFGHF</sequence>
<protein>
    <recommendedName>
        <fullName evidence="4">ABC-2 family transporter</fullName>
    </recommendedName>
</protein>